<protein>
    <submittedName>
        <fullName evidence="1">Maf family protein</fullName>
        <ecNumber evidence="1">3.6.1.-</ecNumber>
    </submittedName>
</protein>
<dbReference type="EMBL" id="JBJURJ010000005">
    <property type="protein sequence ID" value="MFM9328434.1"/>
    <property type="molecule type" value="Genomic_DNA"/>
</dbReference>
<keyword evidence="1" id="KW-0378">Hydrolase</keyword>
<evidence type="ECO:0000313" key="1">
    <source>
        <dbReference type="EMBL" id="MFM9328434.1"/>
    </source>
</evidence>
<dbReference type="Proteomes" id="UP001631969">
    <property type="component" value="Unassembled WGS sequence"/>
</dbReference>
<reference evidence="1" key="1">
    <citation type="submission" date="2024-12" db="EMBL/GenBank/DDBJ databases">
        <authorList>
            <person name="Wu N."/>
        </authorList>
    </citation>
    <scope>NUCLEOTIDE SEQUENCE</scope>
    <source>
        <strain evidence="1">P15</strain>
    </source>
</reference>
<organism evidence="1 2">
    <name type="scientific">Paenibacillus mesotrionivorans</name>
    <dbReference type="NCBI Taxonomy" id="3160968"/>
    <lineage>
        <taxon>Bacteria</taxon>
        <taxon>Bacillati</taxon>
        <taxon>Bacillota</taxon>
        <taxon>Bacilli</taxon>
        <taxon>Bacillales</taxon>
        <taxon>Paenibacillaceae</taxon>
        <taxon>Paenibacillus</taxon>
    </lineage>
</organism>
<gene>
    <name evidence="1" type="ORF">ACI1P1_09060</name>
</gene>
<accession>A0ACC7NWN5</accession>
<name>A0ACC7NWN5_9BACL</name>
<comment type="caution">
    <text evidence="1">The sequence shown here is derived from an EMBL/GenBank/DDBJ whole genome shotgun (WGS) entry which is preliminary data.</text>
</comment>
<proteinExistence type="predicted"/>
<dbReference type="EC" id="3.6.1.-" evidence="1"/>
<evidence type="ECO:0000313" key="2">
    <source>
        <dbReference type="Proteomes" id="UP001631969"/>
    </source>
</evidence>
<keyword evidence="2" id="KW-1185">Reference proteome</keyword>
<sequence>MVQHNGLALVLASSSPRRQELIGLLQLPVIVRASHADESVPEDWEPAKIVEELSLRKARATEESLAADGMGVDPASESWVVVGSDTIVVVDGKVLGKPVDEEDAFRMLSSLQGRRHEVYTGVACLPGGGLKDNPPAVSHTVSQVTFSPMTEEEIWSYIRTGEPMDKAGAYGVQGMGALFIEKIAGDFFSVMGLPVNRLYQMLGKWGISPF</sequence>